<reference evidence="10 11" key="1">
    <citation type="journal article" date="2006" name="J. Virol.">
        <title>Genome of crocodilepox virus.</title>
        <authorList>
            <person name="Afonso C.L."/>
            <person name="Tulman E.R."/>
            <person name="Delhon G."/>
            <person name="Lu Z."/>
            <person name="Viljoen G.J."/>
            <person name="Wallace D.B."/>
            <person name="Kutish G.F."/>
            <person name="Rock D.L."/>
        </authorList>
    </citation>
    <scope>NUCLEOTIDE SEQUENCE [LARGE SCALE GENOMIC DNA]</scope>
    <source>
        <strain evidence="11">Isolate Crocodylus niloticus/Zimbabwe/Ume/2001</strain>
    </source>
</reference>
<feature type="transmembrane region" description="Helical" evidence="9">
    <location>
        <begin position="43"/>
        <end position="63"/>
    </location>
</feature>
<accession>Q070B5</accession>
<evidence type="ECO:0000256" key="7">
    <source>
        <dbReference type="ARBA" id="ARBA00023136"/>
    </source>
</evidence>
<dbReference type="Proteomes" id="UP000011300">
    <property type="component" value="Segment"/>
</dbReference>
<name>Q070B5_CPRVZ</name>
<keyword evidence="2" id="KW-0597">Phosphoprotein</keyword>
<gene>
    <name evidence="10" type="ORF">CRV136</name>
</gene>
<evidence type="ECO:0000256" key="4">
    <source>
        <dbReference type="ARBA" id="ARBA00022844"/>
    </source>
</evidence>
<evidence type="ECO:0000313" key="10">
    <source>
        <dbReference type="EMBL" id="ABJ09027.1"/>
    </source>
</evidence>
<evidence type="ECO:0000256" key="1">
    <source>
        <dbReference type="ARBA" id="ARBA00004385"/>
    </source>
</evidence>
<keyword evidence="3 9" id="KW-0812">Transmembrane</keyword>
<organism evidence="10 11">
    <name type="scientific">Nile crocodilepox virus (isolate Crocodylus niloticus/Zimbabwe/Ume/2001)</name>
    <name type="common">CRV</name>
    <dbReference type="NCBI Taxonomy" id="1289473"/>
    <lineage>
        <taxon>Viruses</taxon>
        <taxon>Varidnaviria</taxon>
        <taxon>Bamfordvirae</taxon>
        <taxon>Nucleocytoviricota</taxon>
        <taxon>Pokkesviricetes</taxon>
        <taxon>Chitovirales</taxon>
        <taxon>Poxviridae</taxon>
        <taxon>Chordopoxvirinae</taxon>
        <taxon>Crocodylidpoxvirus</taxon>
        <taxon>Crocodylidpoxvirus nilecrocodilepox</taxon>
        <taxon>Nile crocodilepox virus</taxon>
    </lineage>
</organism>
<sequence>MGMLEFIVRNYSTIFYVGLGLLILAIIFAFFEFSRSGPSEKPWKAASIVCFILGMAAILSTVLGDTYYRRCRITTSSKEDLSERLNNLSEFQLNSS</sequence>
<keyword evidence="5" id="KW-0261">Viral envelope protein</keyword>
<dbReference type="GO" id="GO:0055036">
    <property type="term" value="C:virion membrane"/>
    <property type="evidence" value="ECO:0007669"/>
    <property type="project" value="UniProtKB-SubCell"/>
</dbReference>
<organismHost>
    <name type="scientific">Crocodylus johnstoni</name>
    <name type="common">Australian freshwater crocodile</name>
    <dbReference type="NCBI Taxonomy" id="184234"/>
</organismHost>
<proteinExistence type="predicted"/>
<dbReference type="Pfam" id="PF05767">
    <property type="entry name" value="Pox_A14"/>
    <property type="match status" value="1"/>
</dbReference>
<organismHost>
    <name type="scientific">Crocodylus niloticus</name>
    <name type="common">Nile crocodile</name>
    <name type="synonym">African crocodile</name>
    <dbReference type="NCBI Taxonomy" id="8501"/>
</organismHost>
<feature type="transmembrane region" description="Helical" evidence="9">
    <location>
        <begin position="12"/>
        <end position="31"/>
    </location>
</feature>
<keyword evidence="4" id="KW-0946">Virion</keyword>
<dbReference type="GeneID" id="4363447"/>
<keyword evidence="11" id="KW-1185">Reference proteome</keyword>
<comment type="subcellular location">
    <subcellularLocation>
        <location evidence="1">Virion membrane</location>
        <topology evidence="1">Multi-pass membrane protein</topology>
    </subcellularLocation>
</comment>
<dbReference type="GO" id="GO:0019031">
    <property type="term" value="C:viral envelope"/>
    <property type="evidence" value="ECO:0007669"/>
    <property type="project" value="UniProtKB-KW"/>
</dbReference>
<evidence type="ECO:0000256" key="2">
    <source>
        <dbReference type="ARBA" id="ARBA00022553"/>
    </source>
</evidence>
<evidence type="ECO:0000313" key="11">
    <source>
        <dbReference type="Proteomes" id="UP000011300"/>
    </source>
</evidence>
<evidence type="ECO:0000256" key="9">
    <source>
        <dbReference type="SAM" id="Phobius"/>
    </source>
</evidence>
<keyword evidence="6 9" id="KW-1133">Transmembrane helix</keyword>
<dbReference type="InterPro" id="IPR008785">
    <property type="entry name" value="Poxvirus_A14"/>
</dbReference>
<evidence type="ECO:0000256" key="8">
    <source>
        <dbReference type="ARBA" id="ARBA00023157"/>
    </source>
</evidence>
<keyword evidence="7 9" id="KW-0472">Membrane</keyword>
<dbReference type="EMBL" id="DQ356948">
    <property type="protein sequence ID" value="ABJ09027.1"/>
    <property type="molecule type" value="Genomic_DNA"/>
</dbReference>
<evidence type="ECO:0000256" key="5">
    <source>
        <dbReference type="ARBA" id="ARBA00022879"/>
    </source>
</evidence>
<organismHost>
    <name type="scientific">Crocodylus porosus</name>
    <name type="common">Saltwater crocodile</name>
    <name type="synonym">Estuarine crocodile</name>
    <dbReference type="NCBI Taxonomy" id="8502"/>
</organismHost>
<evidence type="ECO:0000256" key="6">
    <source>
        <dbReference type="ARBA" id="ARBA00022989"/>
    </source>
</evidence>
<protein>
    <submittedName>
        <fullName evidence="10">IMV membrane protein</fullName>
    </submittedName>
</protein>
<dbReference type="KEGG" id="vg:4363447"/>
<evidence type="ECO:0000256" key="3">
    <source>
        <dbReference type="ARBA" id="ARBA00022692"/>
    </source>
</evidence>
<keyword evidence="8" id="KW-1015">Disulfide bond</keyword>
<dbReference type="RefSeq" id="YP_784326.1">
    <property type="nucleotide sequence ID" value="NC_008030.1"/>
</dbReference>